<feature type="transmembrane region" description="Helical" evidence="1">
    <location>
        <begin position="1150"/>
        <end position="1171"/>
    </location>
</feature>
<organism evidence="2">
    <name type="scientific">marine sediment metagenome</name>
    <dbReference type="NCBI Taxonomy" id="412755"/>
    <lineage>
        <taxon>unclassified sequences</taxon>
        <taxon>metagenomes</taxon>
        <taxon>ecological metagenomes</taxon>
    </lineage>
</organism>
<dbReference type="Gene3D" id="2.60.120.200">
    <property type="match status" value="1"/>
</dbReference>
<gene>
    <name evidence="2" type="ORF">LCGC14_0990600</name>
</gene>
<feature type="transmembrane region" description="Helical" evidence="1">
    <location>
        <begin position="1203"/>
        <end position="1223"/>
    </location>
</feature>
<proteinExistence type="predicted"/>
<evidence type="ECO:0008006" key="3">
    <source>
        <dbReference type="Google" id="ProtNLM"/>
    </source>
</evidence>
<keyword evidence="1" id="KW-1133">Transmembrane helix</keyword>
<keyword evidence="1" id="KW-0472">Membrane</keyword>
<dbReference type="Pfam" id="PF13385">
    <property type="entry name" value="Laminin_G_3"/>
    <property type="match status" value="1"/>
</dbReference>
<dbReference type="AlphaFoldDB" id="A0A0F9N5T9"/>
<reference evidence="2" key="1">
    <citation type="journal article" date="2015" name="Nature">
        <title>Complex archaea that bridge the gap between prokaryotes and eukaryotes.</title>
        <authorList>
            <person name="Spang A."/>
            <person name="Saw J.H."/>
            <person name="Jorgensen S.L."/>
            <person name="Zaremba-Niedzwiedzka K."/>
            <person name="Martijn J."/>
            <person name="Lind A.E."/>
            <person name="van Eijk R."/>
            <person name="Schleper C."/>
            <person name="Guy L."/>
            <person name="Ettema T.J."/>
        </authorList>
    </citation>
    <scope>NUCLEOTIDE SEQUENCE</scope>
</reference>
<accession>A0A0F9N5T9</accession>
<evidence type="ECO:0000256" key="1">
    <source>
        <dbReference type="SAM" id="Phobius"/>
    </source>
</evidence>
<feature type="transmembrane region" description="Helical" evidence="1">
    <location>
        <begin position="1178"/>
        <end position="1197"/>
    </location>
</feature>
<dbReference type="EMBL" id="LAZR01003759">
    <property type="protein sequence ID" value="KKN14980.1"/>
    <property type="molecule type" value="Genomic_DNA"/>
</dbReference>
<evidence type="ECO:0000313" key="2">
    <source>
        <dbReference type="EMBL" id="KKN14980.1"/>
    </source>
</evidence>
<protein>
    <recommendedName>
        <fullName evidence="3">LamG-like jellyroll fold domain-containing protein</fullName>
    </recommendedName>
</protein>
<comment type="caution">
    <text evidence="2">The sequence shown here is derived from an EMBL/GenBank/DDBJ whole genome shotgun (WGS) entry which is preliminary data.</text>
</comment>
<sequence length="1228" mass="135601">MKKSKGNTRYKRPRREIMVVAILMFIFFTPLISSFGFDNKLYYENNDMKVEIKDCSLWLFTCLIDGETLGTVELKSHTSVDEVLEFGYGAEEVVMYYDNVDLYGESLGEVTFIDKRTDKEIEKDYYFVEWGKITVPTYEDICSRYENKTIIDCIAVENGTKQIDGWVALKDNIIPNRNTRIGLKTYVAKDDYIDAVWTIAGKEITKHAEWTASLEVGIVAWWKLDEASGAVIDSVNFLHNGTNTDATPNEAGLIGTSYRFDTSGVDKIVIPDDNAFTPAKFTISGWINFSTLASTYHPILIKYQDGSALRSWFIMARDDAKVWAGLGVGGAHKSITTVGTVPDDGEFHHVAFTYNQTHMCVFIDTVIECVTETGTNNNDDQDVGIGNNNADGTNSDAFIDEVGFWNRSLSIAEITDLFNGGAGITYRGPPDAAPTITLDDPPNNTVFTTNEISFNCTGSDDQNLVNVSLILDGEVNETNTPANNTLTNFDKIVSIEEHNWTCRAADNNSQVTTADTEFFDINISVGTELIAPIDVQNFTITEVSFLINSTPINQDLVSVNMTVWFNNGTVALTNSSDLSGSVEVQTNLTSTLQEAPYIWGAETFGTLTSNVTDNQTFEVHMTPLVVIINEPKGLFDSVIESSTFNLSWNIEEDGQNLSAHVTNCSFTYNGVQTYLPNISVCVETNSTTFTYITGINSLVFTAEDAFGFVTNETTTWGVVLFKNSDTFNTTSYETELNNFTINVTWNSSNWDSIVGNLIYNSTTNLGTKSGTGNTLIFSETIARLFTPPHVKPFYWNFRLTNSTGTFGFNTTSQNQTEQPILFINCNATAETRYLNISFKDEGNLSTLNASIPTATLIHTLGNFDVSKTLTYINNTENDTFAFCLDPPNRTLHVSSTFQYTSGGYQQRVIESNDTFTSSVTDTILFLLANANGLFVTFQVINIAEQSLADVLINASRIIDGVSTIVGTGLTNDAGAKTFWLNPNFLHTILAFKTGFSQFSTSLFPDQTSYTINLGGGAIPEEQDYTKGITTDVFPKGSLLDNDTIIVFNLTLVSTFWDVSEFGFVLKDASDNVFDVQTDSSNGGTVTTNLNTLSNTSIIMEYFWVIEGNFTNATRSWIIFDDTTDDSWSIKVFFTDLLAFIDDGMFGLDNFGLALITFLTIFIFTGIVSLRFGISSPSAVVTLLFSLVLFFDVGLGLMENLNPVGAVPFFPTILMGLILTGVLLKDGIR</sequence>
<keyword evidence="1" id="KW-0812">Transmembrane</keyword>
<dbReference type="InterPro" id="IPR013320">
    <property type="entry name" value="ConA-like_dom_sf"/>
</dbReference>
<name>A0A0F9N5T9_9ZZZZ</name>
<dbReference type="SUPFAM" id="SSF49899">
    <property type="entry name" value="Concanavalin A-like lectins/glucanases"/>
    <property type="match status" value="1"/>
</dbReference>